<evidence type="ECO:0008006" key="4">
    <source>
        <dbReference type="Google" id="ProtNLM"/>
    </source>
</evidence>
<feature type="signal peptide" evidence="1">
    <location>
        <begin position="1"/>
        <end position="19"/>
    </location>
</feature>
<dbReference type="NCBIfam" id="TIGR03519">
    <property type="entry name" value="T9SS_PorP_fam"/>
    <property type="match status" value="1"/>
</dbReference>
<dbReference type="Proteomes" id="UP000249248">
    <property type="component" value="Unassembled WGS sequence"/>
</dbReference>
<evidence type="ECO:0000313" key="2">
    <source>
        <dbReference type="EMBL" id="PZE16228.1"/>
    </source>
</evidence>
<keyword evidence="3" id="KW-1185">Reference proteome</keyword>
<dbReference type="OrthoDB" id="1114455at2"/>
<protein>
    <recommendedName>
        <fullName evidence="4">Type IX secretion system membrane protein PorP/SprF</fullName>
    </recommendedName>
</protein>
<organism evidence="2 3">
    <name type="scientific">Putridiphycobacter roseus</name>
    <dbReference type="NCBI Taxonomy" id="2219161"/>
    <lineage>
        <taxon>Bacteria</taxon>
        <taxon>Pseudomonadati</taxon>
        <taxon>Bacteroidota</taxon>
        <taxon>Flavobacteriia</taxon>
        <taxon>Flavobacteriales</taxon>
        <taxon>Crocinitomicaceae</taxon>
        <taxon>Putridiphycobacter</taxon>
    </lineage>
</organism>
<gene>
    <name evidence="2" type="ORF">DNU06_13955</name>
</gene>
<evidence type="ECO:0000256" key="1">
    <source>
        <dbReference type="SAM" id="SignalP"/>
    </source>
</evidence>
<feature type="chain" id="PRO_5015893884" description="Type IX secretion system membrane protein PorP/SprF" evidence="1">
    <location>
        <begin position="20"/>
        <end position="307"/>
    </location>
</feature>
<dbReference type="InterPro" id="IPR019861">
    <property type="entry name" value="PorP/SprF_Bacteroidetes"/>
</dbReference>
<comment type="caution">
    <text evidence="2">The sequence shown here is derived from an EMBL/GenBank/DDBJ whole genome shotgun (WGS) entry which is preliminary data.</text>
</comment>
<accession>A0A2W1NNP7</accession>
<name>A0A2W1NNP7_9FLAO</name>
<dbReference type="AlphaFoldDB" id="A0A2W1NNP7"/>
<reference evidence="2 3" key="1">
    <citation type="submission" date="2018-06" db="EMBL/GenBank/DDBJ databases">
        <title>The draft genome sequence of Crocinitomix sp. SM1701.</title>
        <authorList>
            <person name="Zhang X."/>
        </authorList>
    </citation>
    <scope>NUCLEOTIDE SEQUENCE [LARGE SCALE GENOMIC DNA]</scope>
    <source>
        <strain evidence="2 3">SM1701</strain>
    </source>
</reference>
<sequence>MTKLIYILFFMVLSNISWGQQDAVYSQYAYNQYAINPAYAGSRSSFSGVILHRSQWVGIKDAPRVESFTIHSPLSTSSLAYGVNVNNESVGPLNSTSANVSLGYHIRFKKAKLSFALRGGIYNTTLNRDLLTFKESTDVYNVGGKVSSLVPNIDFGTYFYTKRFFVGLSLNHLTNENISFDAFPNSSNLILQTHLYLHSGYVFDLVSNIKVKPTILIKVTEGANLNMDLGVNFMFLEKFWLGASIRNSSSINILTEWNVFDYLRVGYAYDFSINKLMKYNSGSHELFLGFDFNLKNRNIKIVSPRYL</sequence>
<dbReference type="Pfam" id="PF11751">
    <property type="entry name" value="PorP_SprF"/>
    <property type="match status" value="1"/>
</dbReference>
<proteinExistence type="predicted"/>
<dbReference type="EMBL" id="QKSB01000010">
    <property type="protein sequence ID" value="PZE16228.1"/>
    <property type="molecule type" value="Genomic_DNA"/>
</dbReference>
<keyword evidence="1" id="KW-0732">Signal</keyword>
<evidence type="ECO:0000313" key="3">
    <source>
        <dbReference type="Proteomes" id="UP000249248"/>
    </source>
</evidence>
<dbReference type="RefSeq" id="WP_111064113.1">
    <property type="nucleotide sequence ID" value="NZ_JBHUCU010000037.1"/>
</dbReference>